<name>A0A5C6AED3_9BACT</name>
<evidence type="ECO:0000256" key="3">
    <source>
        <dbReference type="ARBA" id="ARBA00022475"/>
    </source>
</evidence>
<evidence type="ECO:0000256" key="7">
    <source>
        <dbReference type="ARBA" id="ARBA00022989"/>
    </source>
</evidence>
<keyword evidence="5 10" id="KW-0812">Transmembrane</keyword>
<sequence>MGASVRLESLTYEWCECQARKPDVHLGQSMEITQQRRLLTGMAGALLLGAVAGGAWSFMPIPTELSGVDSSGAQSSFVVAPPSQEPEPLNVDLELRLGSTLFDKPVAPPAAPVETPKLKPPVVTPSPRKNPLELTLVGTLIQSGESVAMIADASGKVDVARAGQSLDLLPAGVVVQEIDSESVTLRYQGQDSVMRLQKALSGSSGANGGGRRGANGRRN</sequence>
<evidence type="ECO:0000256" key="9">
    <source>
        <dbReference type="SAM" id="MobiDB-lite"/>
    </source>
</evidence>
<comment type="caution">
    <text evidence="12">The sequence shown here is derived from an EMBL/GenBank/DDBJ whole genome shotgun (WGS) entry which is preliminary data.</text>
</comment>
<feature type="region of interest" description="Disordered" evidence="9">
    <location>
        <begin position="107"/>
        <end position="126"/>
    </location>
</feature>
<dbReference type="GO" id="GO:0015031">
    <property type="term" value="P:protein transport"/>
    <property type="evidence" value="ECO:0007669"/>
    <property type="project" value="UniProtKB-KW"/>
</dbReference>
<evidence type="ECO:0000256" key="10">
    <source>
        <dbReference type="SAM" id="Phobius"/>
    </source>
</evidence>
<accession>A0A5C6AED3</accession>
<protein>
    <recommendedName>
        <fullName evidence="11">Type II secretion system protein GspC N-terminal domain-containing protein</fullName>
    </recommendedName>
</protein>
<dbReference type="OrthoDB" id="270333at2"/>
<organism evidence="12 13">
    <name type="scientific">Stieleria varia</name>
    <dbReference type="NCBI Taxonomy" id="2528005"/>
    <lineage>
        <taxon>Bacteria</taxon>
        <taxon>Pseudomonadati</taxon>
        <taxon>Planctomycetota</taxon>
        <taxon>Planctomycetia</taxon>
        <taxon>Pirellulales</taxon>
        <taxon>Pirellulaceae</taxon>
        <taxon>Stieleria</taxon>
    </lineage>
</organism>
<proteinExistence type="predicted"/>
<feature type="region of interest" description="Disordered" evidence="9">
    <location>
        <begin position="199"/>
        <end position="219"/>
    </location>
</feature>
<evidence type="ECO:0000259" key="11">
    <source>
        <dbReference type="Pfam" id="PF11356"/>
    </source>
</evidence>
<dbReference type="Gene3D" id="2.30.30.830">
    <property type="match status" value="1"/>
</dbReference>
<dbReference type="AlphaFoldDB" id="A0A5C6AED3"/>
<keyword evidence="4" id="KW-0997">Cell inner membrane</keyword>
<keyword evidence="3" id="KW-1003">Cell membrane</keyword>
<evidence type="ECO:0000256" key="8">
    <source>
        <dbReference type="ARBA" id="ARBA00023136"/>
    </source>
</evidence>
<reference evidence="12 13" key="1">
    <citation type="submission" date="2019-02" db="EMBL/GenBank/DDBJ databases">
        <title>Deep-cultivation of Planctomycetes and their phenomic and genomic characterization uncovers novel biology.</title>
        <authorList>
            <person name="Wiegand S."/>
            <person name="Jogler M."/>
            <person name="Boedeker C."/>
            <person name="Pinto D."/>
            <person name="Vollmers J."/>
            <person name="Rivas-Marin E."/>
            <person name="Kohn T."/>
            <person name="Peeters S.H."/>
            <person name="Heuer A."/>
            <person name="Rast P."/>
            <person name="Oberbeckmann S."/>
            <person name="Bunk B."/>
            <person name="Jeske O."/>
            <person name="Meyerdierks A."/>
            <person name="Storesund J.E."/>
            <person name="Kallscheuer N."/>
            <person name="Luecker S."/>
            <person name="Lage O.M."/>
            <person name="Pohl T."/>
            <person name="Merkel B.J."/>
            <person name="Hornburger P."/>
            <person name="Mueller R.-W."/>
            <person name="Bruemmer F."/>
            <person name="Labrenz M."/>
            <person name="Spormann A.M."/>
            <person name="Op Den Camp H."/>
            <person name="Overmann J."/>
            <person name="Amann R."/>
            <person name="Jetten M.S.M."/>
            <person name="Mascher T."/>
            <person name="Medema M.H."/>
            <person name="Devos D.P."/>
            <person name="Kaster A.-K."/>
            <person name="Ovreas L."/>
            <person name="Rohde M."/>
            <person name="Galperin M.Y."/>
            <person name="Jogler C."/>
        </authorList>
    </citation>
    <scope>NUCLEOTIDE SEQUENCE [LARGE SCALE GENOMIC DNA]</scope>
    <source>
        <strain evidence="12 13">Pla52n</strain>
    </source>
</reference>
<keyword evidence="7 10" id="KW-1133">Transmembrane helix</keyword>
<evidence type="ECO:0000313" key="12">
    <source>
        <dbReference type="EMBL" id="TWT98402.1"/>
    </source>
</evidence>
<dbReference type="GO" id="GO:0005886">
    <property type="term" value="C:plasma membrane"/>
    <property type="evidence" value="ECO:0007669"/>
    <property type="project" value="UniProtKB-SubCell"/>
</dbReference>
<evidence type="ECO:0000256" key="2">
    <source>
        <dbReference type="ARBA" id="ARBA00022448"/>
    </source>
</evidence>
<gene>
    <name evidence="12" type="ORF">Pla52n_49150</name>
</gene>
<keyword evidence="2" id="KW-0813">Transport</keyword>
<evidence type="ECO:0000313" key="13">
    <source>
        <dbReference type="Proteomes" id="UP000320176"/>
    </source>
</evidence>
<feature type="transmembrane region" description="Helical" evidence="10">
    <location>
        <begin position="38"/>
        <end position="59"/>
    </location>
</feature>
<keyword evidence="6" id="KW-0653">Protein transport</keyword>
<dbReference type="Proteomes" id="UP000320176">
    <property type="component" value="Unassembled WGS sequence"/>
</dbReference>
<feature type="domain" description="Type II secretion system protein GspC N-terminal" evidence="11">
    <location>
        <begin position="45"/>
        <end position="193"/>
    </location>
</feature>
<evidence type="ECO:0000256" key="5">
    <source>
        <dbReference type="ARBA" id="ARBA00022692"/>
    </source>
</evidence>
<evidence type="ECO:0000256" key="1">
    <source>
        <dbReference type="ARBA" id="ARBA00004533"/>
    </source>
</evidence>
<keyword evidence="8 10" id="KW-0472">Membrane</keyword>
<keyword evidence="13" id="KW-1185">Reference proteome</keyword>
<dbReference type="EMBL" id="SJPN01000006">
    <property type="protein sequence ID" value="TWT98402.1"/>
    <property type="molecule type" value="Genomic_DNA"/>
</dbReference>
<comment type="subcellular location">
    <subcellularLocation>
        <location evidence="1">Cell inner membrane</location>
    </subcellularLocation>
</comment>
<dbReference type="InterPro" id="IPR024961">
    <property type="entry name" value="T2SS_GspC_N"/>
</dbReference>
<evidence type="ECO:0000256" key="4">
    <source>
        <dbReference type="ARBA" id="ARBA00022519"/>
    </source>
</evidence>
<dbReference type="Pfam" id="PF11356">
    <property type="entry name" value="T2SSC"/>
    <property type="match status" value="1"/>
</dbReference>
<evidence type="ECO:0000256" key="6">
    <source>
        <dbReference type="ARBA" id="ARBA00022927"/>
    </source>
</evidence>